<dbReference type="EMBL" id="FOAF01000001">
    <property type="protein sequence ID" value="SEL08289.1"/>
    <property type="molecule type" value="Genomic_DNA"/>
</dbReference>
<reference evidence="3" key="1">
    <citation type="submission" date="2016-10" db="EMBL/GenBank/DDBJ databases">
        <authorList>
            <person name="Varghese N."/>
            <person name="Submissions S."/>
        </authorList>
    </citation>
    <scope>NUCLEOTIDE SEQUENCE [LARGE SCALE GENOMIC DNA]</scope>
    <source>
        <strain evidence="3">DSM 18733</strain>
    </source>
</reference>
<proteinExistence type="predicted"/>
<dbReference type="InterPro" id="IPR025345">
    <property type="entry name" value="DUF4249"/>
</dbReference>
<evidence type="ECO:0000313" key="3">
    <source>
        <dbReference type="Proteomes" id="UP000199421"/>
    </source>
</evidence>
<dbReference type="PROSITE" id="PS51257">
    <property type="entry name" value="PROKAR_LIPOPROTEIN"/>
    <property type="match status" value="1"/>
</dbReference>
<feature type="signal peptide" evidence="1">
    <location>
        <begin position="1"/>
        <end position="19"/>
    </location>
</feature>
<gene>
    <name evidence="2" type="ORF">SAMN05661044_01929</name>
</gene>
<feature type="chain" id="PRO_5011645613" description="DUF4249 domain-containing protein" evidence="1">
    <location>
        <begin position="20"/>
        <end position="271"/>
    </location>
</feature>
<sequence length="271" mass="29747">MIKNNLFIFSLSLLLFAFAGCEEVIDIDLKDADQVLVIEGNVSNTETTHFVSISKTVPFASNSTDNPQSGATVKILEEIVSSSNGSVVTKAERSFTEVSPGLYQINNYRASPGRKYTLTVELADNSYQASSIMPAPISIDSIGTVTDSFFGEDQKTVSIVFQDPPNEKNYYRYLLTVNGKAITDVFAYNDKFNDGKKVQRNLYNEDLDLFRGDSVWVEQQCIDQAVYNYFNGIQSNNPGSAAPANPISNFSNGALGYFSAHGITRASTVIE</sequence>
<keyword evidence="1" id="KW-0732">Signal</keyword>
<organism evidence="2 3">
    <name type="scientific">Olivibacter domesticus</name>
    <name type="common">Pseudosphingobacterium domesticum</name>
    <dbReference type="NCBI Taxonomy" id="407022"/>
    <lineage>
        <taxon>Bacteria</taxon>
        <taxon>Pseudomonadati</taxon>
        <taxon>Bacteroidota</taxon>
        <taxon>Sphingobacteriia</taxon>
        <taxon>Sphingobacteriales</taxon>
        <taxon>Sphingobacteriaceae</taxon>
        <taxon>Olivibacter</taxon>
    </lineage>
</organism>
<evidence type="ECO:0000313" key="2">
    <source>
        <dbReference type="EMBL" id="SEL08289.1"/>
    </source>
</evidence>
<name>A0A1H7MB30_OLID1</name>
<dbReference type="Pfam" id="PF14054">
    <property type="entry name" value="DUF4249"/>
    <property type="match status" value="1"/>
</dbReference>
<keyword evidence="3" id="KW-1185">Reference proteome</keyword>
<dbReference type="Proteomes" id="UP000199421">
    <property type="component" value="Unassembled WGS sequence"/>
</dbReference>
<protein>
    <recommendedName>
        <fullName evidence="4">DUF4249 domain-containing protein</fullName>
    </recommendedName>
</protein>
<evidence type="ECO:0008006" key="4">
    <source>
        <dbReference type="Google" id="ProtNLM"/>
    </source>
</evidence>
<dbReference type="AlphaFoldDB" id="A0A1H7MB30"/>
<dbReference type="OrthoDB" id="637707at2"/>
<evidence type="ECO:0000256" key="1">
    <source>
        <dbReference type="SAM" id="SignalP"/>
    </source>
</evidence>
<accession>A0A1H7MB30</accession>
<dbReference type="STRING" id="407022.SAMN05661044_01929"/>
<dbReference type="RefSeq" id="WP_093322820.1">
    <property type="nucleotide sequence ID" value="NZ_FOAF01000001.1"/>
</dbReference>